<evidence type="ECO:0000313" key="1">
    <source>
        <dbReference type="EMBL" id="HCL02384.1"/>
    </source>
</evidence>
<name>A0A3D2X654_9FIRM</name>
<gene>
    <name evidence="1" type="ORF">DHW61_08215</name>
</gene>
<protein>
    <submittedName>
        <fullName evidence="1">Uncharacterized protein</fullName>
    </submittedName>
</protein>
<accession>A0A3D2X654</accession>
<dbReference type="Proteomes" id="UP000262969">
    <property type="component" value="Unassembled WGS sequence"/>
</dbReference>
<dbReference type="EMBL" id="DPVV01000267">
    <property type="protein sequence ID" value="HCL02384.1"/>
    <property type="molecule type" value="Genomic_DNA"/>
</dbReference>
<sequence length="105" mass="12397">MLNKKDLLRQIEGKSDEETKQILEKNYGINWCIPEGTCKAWFAKVFIYCSTREFEEELDFFLFLVNTFAHLYHVCFKHEDTVFLGCTCPCGNKQVIVYYSFTRGD</sequence>
<reference evidence="1 2" key="1">
    <citation type="journal article" date="2018" name="Nat. Biotechnol.">
        <title>A standardized bacterial taxonomy based on genome phylogeny substantially revises the tree of life.</title>
        <authorList>
            <person name="Parks D.H."/>
            <person name="Chuvochina M."/>
            <person name="Waite D.W."/>
            <person name="Rinke C."/>
            <person name="Skarshewski A."/>
            <person name="Chaumeil P.A."/>
            <person name="Hugenholtz P."/>
        </authorList>
    </citation>
    <scope>NUCLEOTIDE SEQUENCE [LARGE SCALE GENOMIC DNA]</scope>
    <source>
        <strain evidence="1">UBA11728</strain>
    </source>
</reference>
<evidence type="ECO:0000313" key="2">
    <source>
        <dbReference type="Proteomes" id="UP000262969"/>
    </source>
</evidence>
<organism evidence="1 2">
    <name type="scientific">Lachnoclostridium phytofermentans</name>
    <dbReference type="NCBI Taxonomy" id="66219"/>
    <lineage>
        <taxon>Bacteria</taxon>
        <taxon>Bacillati</taxon>
        <taxon>Bacillota</taxon>
        <taxon>Clostridia</taxon>
        <taxon>Lachnospirales</taxon>
        <taxon>Lachnospiraceae</taxon>
    </lineage>
</organism>
<dbReference type="AlphaFoldDB" id="A0A3D2X654"/>
<proteinExistence type="predicted"/>
<comment type="caution">
    <text evidence="1">The sequence shown here is derived from an EMBL/GenBank/DDBJ whole genome shotgun (WGS) entry which is preliminary data.</text>
</comment>